<gene>
    <name evidence="1" type="ORF">SLEP1_g49743</name>
</gene>
<dbReference type="AlphaFoldDB" id="A0AAV5LYR4"/>
<dbReference type="EMBL" id="BPVZ01000157">
    <property type="protein sequence ID" value="GKV42332.1"/>
    <property type="molecule type" value="Genomic_DNA"/>
</dbReference>
<name>A0AAV5LYR4_9ROSI</name>
<sequence length="127" mass="14278">MSDNNNVLNVSAFNSALDTLLYYLTNKAASVSSLRKFATGTARTSSSAAIACLNLLPKFQHVVTVSREAEELEKAVIQGLRPILSITLLLMDRHRYSRHQQRYCLHPQTVLQLYHDKIRIHLGISSL</sequence>
<evidence type="ECO:0000313" key="2">
    <source>
        <dbReference type="Proteomes" id="UP001054252"/>
    </source>
</evidence>
<dbReference type="Proteomes" id="UP001054252">
    <property type="component" value="Unassembled WGS sequence"/>
</dbReference>
<evidence type="ECO:0000313" key="1">
    <source>
        <dbReference type="EMBL" id="GKV42332.1"/>
    </source>
</evidence>
<protein>
    <submittedName>
        <fullName evidence="1">Uncharacterized protein</fullName>
    </submittedName>
</protein>
<comment type="caution">
    <text evidence="1">The sequence shown here is derived from an EMBL/GenBank/DDBJ whole genome shotgun (WGS) entry which is preliminary data.</text>
</comment>
<proteinExistence type="predicted"/>
<organism evidence="1 2">
    <name type="scientific">Rubroshorea leprosula</name>
    <dbReference type="NCBI Taxonomy" id="152421"/>
    <lineage>
        <taxon>Eukaryota</taxon>
        <taxon>Viridiplantae</taxon>
        <taxon>Streptophyta</taxon>
        <taxon>Embryophyta</taxon>
        <taxon>Tracheophyta</taxon>
        <taxon>Spermatophyta</taxon>
        <taxon>Magnoliopsida</taxon>
        <taxon>eudicotyledons</taxon>
        <taxon>Gunneridae</taxon>
        <taxon>Pentapetalae</taxon>
        <taxon>rosids</taxon>
        <taxon>malvids</taxon>
        <taxon>Malvales</taxon>
        <taxon>Dipterocarpaceae</taxon>
        <taxon>Rubroshorea</taxon>
    </lineage>
</organism>
<keyword evidence="2" id="KW-1185">Reference proteome</keyword>
<reference evidence="1 2" key="1">
    <citation type="journal article" date="2021" name="Commun. Biol.">
        <title>The genome of Shorea leprosula (Dipterocarpaceae) highlights the ecological relevance of drought in aseasonal tropical rainforests.</title>
        <authorList>
            <person name="Ng K.K.S."/>
            <person name="Kobayashi M.J."/>
            <person name="Fawcett J.A."/>
            <person name="Hatakeyama M."/>
            <person name="Paape T."/>
            <person name="Ng C.H."/>
            <person name="Ang C.C."/>
            <person name="Tnah L.H."/>
            <person name="Lee C.T."/>
            <person name="Nishiyama T."/>
            <person name="Sese J."/>
            <person name="O'Brien M.J."/>
            <person name="Copetti D."/>
            <person name="Mohd Noor M.I."/>
            <person name="Ong R.C."/>
            <person name="Putra M."/>
            <person name="Sireger I.Z."/>
            <person name="Indrioko S."/>
            <person name="Kosugi Y."/>
            <person name="Izuno A."/>
            <person name="Isagi Y."/>
            <person name="Lee S.L."/>
            <person name="Shimizu K.K."/>
        </authorList>
    </citation>
    <scope>NUCLEOTIDE SEQUENCE [LARGE SCALE GENOMIC DNA]</scope>
    <source>
        <strain evidence="1">214</strain>
    </source>
</reference>
<accession>A0AAV5LYR4</accession>